<feature type="transmembrane region" description="Helical" evidence="6">
    <location>
        <begin position="130"/>
        <end position="148"/>
    </location>
</feature>
<accession>A0A2T0WRT3</accession>
<dbReference type="GO" id="GO:0005886">
    <property type="term" value="C:plasma membrane"/>
    <property type="evidence" value="ECO:0007669"/>
    <property type="project" value="UniProtKB-SubCell"/>
</dbReference>
<dbReference type="PANTHER" id="PTHR39087:SF2">
    <property type="entry name" value="UPF0104 MEMBRANE PROTEIN MJ1595"/>
    <property type="match status" value="1"/>
</dbReference>
<comment type="caution">
    <text evidence="7">The sequence shown here is derived from an EMBL/GenBank/DDBJ whole genome shotgun (WGS) entry which is preliminary data.</text>
</comment>
<evidence type="ECO:0000256" key="4">
    <source>
        <dbReference type="ARBA" id="ARBA00022989"/>
    </source>
</evidence>
<evidence type="ECO:0008006" key="9">
    <source>
        <dbReference type="Google" id="ProtNLM"/>
    </source>
</evidence>
<keyword evidence="5 6" id="KW-0472">Membrane</keyword>
<evidence type="ECO:0000313" key="7">
    <source>
        <dbReference type="EMBL" id="PRY89244.1"/>
    </source>
</evidence>
<feature type="transmembrane region" description="Helical" evidence="6">
    <location>
        <begin position="7"/>
        <end position="26"/>
    </location>
</feature>
<feature type="transmembrane region" description="Helical" evidence="6">
    <location>
        <begin position="250"/>
        <end position="267"/>
    </location>
</feature>
<dbReference type="PANTHER" id="PTHR39087">
    <property type="entry name" value="UPF0104 MEMBRANE PROTEIN MJ1595"/>
    <property type="match status" value="1"/>
</dbReference>
<dbReference type="InterPro" id="IPR022791">
    <property type="entry name" value="L-PG_synthase/AglD"/>
</dbReference>
<keyword evidence="4 6" id="KW-1133">Transmembrane helix</keyword>
<evidence type="ECO:0000256" key="3">
    <source>
        <dbReference type="ARBA" id="ARBA00022692"/>
    </source>
</evidence>
<keyword evidence="3 6" id="KW-0812">Transmembrane</keyword>
<dbReference type="Pfam" id="PF03706">
    <property type="entry name" value="LPG_synthase_TM"/>
    <property type="match status" value="1"/>
</dbReference>
<evidence type="ECO:0000256" key="5">
    <source>
        <dbReference type="ARBA" id="ARBA00023136"/>
    </source>
</evidence>
<organism evidence="7 8">
    <name type="scientific">Mongoliibacter ruber</name>
    <dbReference type="NCBI Taxonomy" id="1750599"/>
    <lineage>
        <taxon>Bacteria</taxon>
        <taxon>Pseudomonadati</taxon>
        <taxon>Bacteroidota</taxon>
        <taxon>Cytophagia</taxon>
        <taxon>Cytophagales</taxon>
        <taxon>Cyclobacteriaceae</taxon>
        <taxon>Mongoliibacter</taxon>
    </lineage>
</organism>
<feature type="transmembrane region" description="Helical" evidence="6">
    <location>
        <begin position="42"/>
        <end position="59"/>
    </location>
</feature>
<dbReference type="Proteomes" id="UP000238157">
    <property type="component" value="Unassembled WGS sequence"/>
</dbReference>
<protein>
    <recommendedName>
        <fullName evidence="9">Lysylphosphatidylglycerol synthase-like protein</fullName>
    </recommendedName>
</protein>
<dbReference type="RefSeq" id="WP_106133009.1">
    <property type="nucleotide sequence ID" value="NZ_PVTR01000003.1"/>
</dbReference>
<evidence type="ECO:0000313" key="8">
    <source>
        <dbReference type="Proteomes" id="UP000238157"/>
    </source>
</evidence>
<keyword evidence="8" id="KW-1185">Reference proteome</keyword>
<feature type="transmembrane region" description="Helical" evidence="6">
    <location>
        <begin position="274"/>
        <end position="291"/>
    </location>
</feature>
<feature type="transmembrane region" description="Helical" evidence="6">
    <location>
        <begin position="297"/>
        <end position="322"/>
    </location>
</feature>
<dbReference type="EMBL" id="PVTR01000003">
    <property type="protein sequence ID" value="PRY89244.1"/>
    <property type="molecule type" value="Genomic_DNA"/>
</dbReference>
<feature type="transmembrane region" description="Helical" evidence="6">
    <location>
        <begin position="220"/>
        <end position="244"/>
    </location>
</feature>
<reference evidence="7 8" key="1">
    <citation type="submission" date="2018-03" db="EMBL/GenBank/DDBJ databases">
        <title>Genomic Encyclopedia of Archaeal and Bacterial Type Strains, Phase II (KMG-II): from individual species to whole genera.</title>
        <authorList>
            <person name="Goeker M."/>
        </authorList>
    </citation>
    <scope>NUCLEOTIDE SEQUENCE [LARGE SCALE GENOMIC DNA]</scope>
    <source>
        <strain evidence="7 8">DSM 27929</strain>
    </source>
</reference>
<name>A0A2T0WRT3_9BACT</name>
<evidence type="ECO:0000256" key="1">
    <source>
        <dbReference type="ARBA" id="ARBA00004651"/>
    </source>
</evidence>
<keyword evidence="2" id="KW-1003">Cell membrane</keyword>
<evidence type="ECO:0000256" key="2">
    <source>
        <dbReference type="ARBA" id="ARBA00022475"/>
    </source>
</evidence>
<evidence type="ECO:0000256" key="6">
    <source>
        <dbReference type="SAM" id="Phobius"/>
    </source>
</evidence>
<dbReference type="AlphaFoldDB" id="A0A2T0WRT3"/>
<proteinExistence type="predicted"/>
<feature type="transmembrane region" description="Helical" evidence="6">
    <location>
        <begin position="168"/>
        <end position="187"/>
    </location>
</feature>
<comment type="subcellular location">
    <subcellularLocation>
        <location evidence="1">Cell membrane</location>
        <topology evidence="1">Multi-pass membrane protein</topology>
    </subcellularLocation>
</comment>
<gene>
    <name evidence="7" type="ORF">CLW00_103366</name>
</gene>
<sequence length="333" mass="37241">MRLSKKQWIQVLVSLAIAIWIFWFLYKDISFQSLVDALRETSFFWIAASIVVSLFGFYLRAWRWKLLIEASEDTSIDTGKSFVALMIGYLTNLLVPRAGEVARCGVVSKMEGNQMGTLIGTVILERTIDLLFMVFTIILAFILENSLFVNLFTDLVSVRGLYEKMLNILPIVIGGGLIAVIFLYLLFQKYKDAGIVKKARHFIRDLVFGLMSLKKVHNQLGFWSSSTAIWVTYYFALLFVAWAIPSTASLSLSSLLMVMVMGSIGMVAPVQGGIGTFHALVAFILMAYGLSNEEGKIFAVIIHTSQVLTIIVTGLICIVFFFKITSEKTSKSL</sequence>
<dbReference type="OrthoDB" id="9812094at2"/>